<dbReference type="Proteomes" id="UP001281410">
    <property type="component" value="Unassembled WGS sequence"/>
</dbReference>
<gene>
    <name evidence="2" type="ORF">Dsin_020828</name>
</gene>
<comment type="caution">
    <text evidence="2">The sequence shown here is derived from an EMBL/GenBank/DDBJ whole genome shotgun (WGS) entry which is preliminary data.</text>
</comment>
<evidence type="ECO:0000313" key="2">
    <source>
        <dbReference type="EMBL" id="KAK3206782.1"/>
    </source>
</evidence>
<protein>
    <recommendedName>
        <fullName evidence="1">DUF4218 domain-containing protein</fullName>
    </recommendedName>
</protein>
<dbReference type="PANTHER" id="PTHR48258:SF6">
    <property type="entry name" value="LEUCINE-RICH REPEAT DOMAIN, L DOMAIN-CONTAINING PROTEIN"/>
    <property type="match status" value="1"/>
</dbReference>
<evidence type="ECO:0000313" key="3">
    <source>
        <dbReference type="Proteomes" id="UP001281410"/>
    </source>
</evidence>
<proteinExistence type="predicted"/>
<organism evidence="2 3">
    <name type="scientific">Dipteronia sinensis</name>
    <dbReference type="NCBI Taxonomy" id="43782"/>
    <lineage>
        <taxon>Eukaryota</taxon>
        <taxon>Viridiplantae</taxon>
        <taxon>Streptophyta</taxon>
        <taxon>Embryophyta</taxon>
        <taxon>Tracheophyta</taxon>
        <taxon>Spermatophyta</taxon>
        <taxon>Magnoliopsida</taxon>
        <taxon>eudicotyledons</taxon>
        <taxon>Gunneridae</taxon>
        <taxon>Pentapetalae</taxon>
        <taxon>rosids</taxon>
        <taxon>malvids</taxon>
        <taxon>Sapindales</taxon>
        <taxon>Sapindaceae</taxon>
        <taxon>Hippocastanoideae</taxon>
        <taxon>Acereae</taxon>
        <taxon>Dipteronia</taxon>
    </lineage>
</organism>
<accession>A0AAE0AAH0</accession>
<sequence length="279" mass="33373">MVHLTVHLPSEAKYVGPVGLRWMYPIESKHRELLQREGNTNNVELRQQQLFPKWFESHIRQLRENWSLEATDELYSLSCGPDFRVRCHPGCVVNGILYLVTSRDEQRTTQNSGVMMPDEHDSNDISFYGVLISVVELVYLFSHQHRGLWDIQEKDVIEVQDEQQFYQQNESSDTVLMVQHDDIDSQLFHRDDVNADMIEDQILHKERMVTNENMDDFICDEVEEDQTIEDYYSDDETELVFDDDSDIDHNIWIQQSFFFSFFYFRFNNRRKYDTLKKFL</sequence>
<dbReference type="AlphaFoldDB" id="A0AAE0AAH0"/>
<feature type="domain" description="DUF4218" evidence="1">
    <location>
        <begin position="1"/>
        <end position="30"/>
    </location>
</feature>
<dbReference type="InterPro" id="IPR025452">
    <property type="entry name" value="DUF4218"/>
</dbReference>
<reference evidence="2" key="1">
    <citation type="journal article" date="2023" name="Plant J.">
        <title>Genome sequences and population genomics provide insights into the demographic history, inbreeding, and mutation load of two 'living fossil' tree species of Dipteronia.</title>
        <authorList>
            <person name="Feng Y."/>
            <person name="Comes H.P."/>
            <person name="Chen J."/>
            <person name="Zhu S."/>
            <person name="Lu R."/>
            <person name="Zhang X."/>
            <person name="Li P."/>
            <person name="Qiu J."/>
            <person name="Olsen K.M."/>
            <person name="Qiu Y."/>
        </authorList>
    </citation>
    <scope>NUCLEOTIDE SEQUENCE</scope>
    <source>
        <strain evidence="2">NBL</strain>
    </source>
</reference>
<name>A0AAE0AAH0_9ROSI</name>
<dbReference type="EMBL" id="JANJYJ010000006">
    <property type="protein sequence ID" value="KAK3206782.1"/>
    <property type="molecule type" value="Genomic_DNA"/>
</dbReference>
<dbReference type="Pfam" id="PF13960">
    <property type="entry name" value="DUF4218"/>
    <property type="match status" value="1"/>
</dbReference>
<dbReference type="PANTHER" id="PTHR48258">
    <property type="entry name" value="DUF4218 DOMAIN-CONTAINING PROTEIN-RELATED"/>
    <property type="match status" value="1"/>
</dbReference>
<keyword evidence="3" id="KW-1185">Reference proteome</keyword>
<evidence type="ECO:0000259" key="1">
    <source>
        <dbReference type="Pfam" id="PF13960"/>
    </source>
</evidence>